<name>A0A1I1KBJ2_9RHOB</name>
<evidence type="ECO:0000313" key="9">
    <source>
        <dbReference type="EMBL" id="SFC57865.1"/>
    </source>
</evidence>
<dbReference type="GO" id="GO:0005506">
    <property type="term" value="F:iron ion binding"/>
    <property type="evidence" value="ECO:0007669"/>
    <property type="project" value="InterPro"/>
</dbReference>
<feature type="signal peptide" evidence="8">
    <location>
        <begin position="1"/>
        <end position="23"/>
    </location>
</feature>
<dbReference type="PIRSF" id="PIRSF000027">
    <property type="entry name" value="Cytc_c_prime"/>
    <property type="match status" value="1"/>
</dbReference>
<evidence type="ECO:0000313" key="10">
    <source>
        <dbReference type="Proteomes" id="UP000198728"/>
    </source>
</evidence>
<dbReference type="InterPro" id="IPR012127">
    <property type="entry name" value="Cyt_c_prime"/>
</dbReference>
<dbReference type="GO" id="GO:0020037">
    <property type="term" value="F:heme binding"/>
    <property type="evidence" value="ECO:0007669"/>
    <property type="project" value="InterPro"/>
</dbReference>
<feature type="binding site" description="axial binding residue" evidence="6">
    <location>
        <position position="147"/>
    </location>
    <ligand>
        <name>heme c</name>
        <dbReference type="ChEBI" id="CHEBI:61717"/>
    </ligand>
    <ligandPart>
        <name>Fe</name>
        <dbReference type="ChEBI" id="CHEBI:18248"/>
    </ligandPart>
</feature>
<dbReference type="STRING" id="441112.SAMN04488094_106132"/>
<dbReference type="PROSITE" id="PS51009">
    <property type="entry name" value="CYTCII"/>
    <property type="match status" value="1"/>
</dbReference>
<accession>A0A1I1KBJ2</accession>
<gene>
    <name evidence="9" type="ORF">SAMN04488094_106132</name>
</gene>
<dbReference type="GO" id="GO:0022900">
    <property type="term" value="P:electron transport chain"/>
    <property type="evidence" value="ECO:0007669"/>
    <property type="project" value="InterPro"/>
</dbReference>
<feature type="chain" id="PRO_5011617895" evidence="8">
    <location>
        <begin position="24"/>
        <end position="155"/>
    </location>
</feature>
<dbReference type="OrthoDB" id="7596534at2"/>
<sequence length="155" mass="15864">MRHLYTLTLSGLAAAVIGSTAFAQDATNPAVSARQSLMGLYAFNLGQLGAIAKGELEYDANTAAAAAGNLAALAKLDQTALWPEGTSSETTEGTRALPVIWSDMDGFHAKADDLAEAATAMEGAAGTDLASLQGAMKDLGAACGACHKEYRQPDD</sequence>
<dbReference type="Pfam" id="PF01322">
    <property type="entry name" value="Cytochrom_C_2"/>
    <property type="match status" value="1"/>
</dbReference>
<evidence type="ECO:0000256" key="3">
    <source>
        <dbReference type="ARBA" id="ARBA00022723"/>
    </source>
</evidence>
<evidence type="ECO:0000256" key="6">
    <source>
        <dbReference type="PIRSR" id="PIRSR000027-1"/>
    </source>
</evidence>
<keyword evidence="2 7" id="KW-0349">Heme</keyword>
<protein>
    <submittedName>
        <fullName evidence="9">Cytochrome c556</fullName>
    </submittedName>
</protein>
<evidence type="ECO:0000256" key="7">
    <source>
        <dbReference type="PIRSR" id="PIRSR000027-2"/>
    </source>
</evidence>
<dbReference type="GO" id="GO:0009055">
    <property type="term" value="F:electron transfer activity"/>
    <property type="evidence" value="ECO:0007669"/>
    <property type="project" value="InterPro"/>
</dbReference>
<keyword evidence="10" id="KW-1185">Reference proteome</keyword>
<dbReference type="RefSeq" id="WP_093360939.1">
    <property type="nucleotide sequence ID" value="NZ_FOLG01000006.1"/>
</dbReference>
<keyword evidence="5 6" id="KW-0408">Iron</keyword>
<dbReference type="InterPro" id="IPR002321">
    <property type="entry name" value="Cyt_c_II"/>
</dbReference>
<keyword evidence="8" id="KW-0732">Signal</keyword>
<dbReference type="Proteomes" id="UP000198728">
    <property type="component" value="Unassembled WGS sequence"/>
</dbReference>
<evidence type="ECO:0000256" key="1">
    <source>
        <dbReference type="ARBA" id="ARBA00022448"/>
    </source>
</evidence>
<dbReference type="SUPFAM" id="SSF47175">
    <property type="entry name" value="Cytochromes"/>
    <property type="match status" value="1"/>
</dbReference>
<comment type="PTM">
    <text evidence="7">Binds 1 heme group per subunit.</text>
</comment>
<dbReference type="EMBL" id="FOLG01000006">
    <property type="protein sequence ID" value="SFC57865.1"/>
    <property type="molecule type" value="Genomic_DNA"/>
</dbReference>
<dbReference type="PRINTS" id="PR00608">
    <property type="entry name" value="CYTCHROMECII"/>
</dbReference>
<dbReference type="GO" id="GO:0042597">
    <property type="term" value="C:periplasmic space"/>
    <property type="evidence" value="ECO:0007669"/>
    <property type="project" value="InterPro"/>
</dbReference>
<evidence type="ECO:0000256" key="4">
    <source>
        <dbReference type="ARBA" id="ARBA00022982"/>
    </source>
</evidence>
<evidence type="ECO:0000256" key="5">
    <source>
        <dbReference type="ARBA" id="ARBA00023004"/>
    </source>
</evidence>
<dbReference type="InterPro" id="IPR010980">
    <property type="entry name" value="Cyt_c/b562"/>
</dbReference>
<dbReference type="Gene3D" id="1.20.120.10">
    <property type="entry name" value="Cytochrome c/b562"/>
    <property type="match status" value="1"/>
</dbReference>
<dbReference type="AlphaFoldDB" id="A0A1I1KBJ2"/>
<keyword evidence="3 6" id="KW-0479">Metal-binding</keyword>
<evidence type="ECO:0000256" key="2">
    <source>
        <dbReference type="ARBA" id="ARBA00022617"/>
    </source>
</evidence>
<evidence type="ECO:0000256" key="8">
    <source>
        <dbReference type="SAM" id="SignalP"/>
    </source>
</evidence>
<dbReference type="InterPro" id="IPR015984">
    <property type="entry name" value="Cyt_c_prime_subgr"/>
</dbReference>
<feature type="binding site" description="covalent" evidence="7">
    <location>
        <position position="146"/>
    </location>
    <ligand>
        <name>heme c</name>
        <dbReference type="ChEBI" id="CHEBI:61717"/>
    </ligand>
</feature>
<organism evidence="9 10">
    <name type="scientific">Tropicimonas isoalkanivorans</name>
    <dbReference type="NCBI Taxonomy" id="441112"/>
    <lineage>
        <taxon>Bacteria</taxon>
        <taxon>Pseudomonadati</taxon>
        <taxon>Pseudomonadota</taxon>
        <taxon>Alphaproteobacteria</taxon>
        <taxon>Rhodobacterales</taxon>
        <taxon>Roseobacteraceae</taxon>
        <taxon>Tropicimonas</taxon>
    </lineage>
</organism>
<proteinExistence type="predicted"/>
<feature type="binding site" description="covalent" evidence="7">
    <location>
        <position position="143"/>
    </location>
    <ligand>
        <name>heme c</name>
        <dbReference type="ChEBI" id="CHEBI:61717"/>
    </ligand>
</feature>
<keyword evidence="4" id="KW-0249">Electron transport</keyword>
<keyword evidence="1" id="KW-0813">Transport</keyword>
<reference evidence="9 10" key="1">
    <citation type="submission" date="2016-10" db="EMBL/GenBank/DDBJ databases">
        <authorList>
            <person name="de Groot N.N."/>
        </authorList>
    </citation>
    <scope>NUCLEOTIDE SEQUENCE [LARGE SCALE GENOMIC DNA]</scope>
    <source>
        <strain evidence="9 10">DSM 19548</strain>
    </source>
</reference>